<feature type="binding site" evidence="2">
    <location>
        <position position="90"/>
    </location>
    <ligand>
        <name>Fe cation</name>
        <dbReference type="ChEBI" id="CHEBI:24875"/>
        <label>1</label>
    </ligand>
</feature>
<dbReference type="GO" id="GO:0005737">
    <property type="term" value="C:cytoplasm"/>
    <property type="evidence" value="ECO:0007669"/>
    <property type="project" value="TreeGrafter"/>
</dbReference>
<dbReference type="GO" id="GO:0006879">
    <property type="term" value="P:intracellular iron ion homeostasis"/>
    <property type="evidence" value="ECO:0007669"/>
    <property type="project" value="UniProtKB-KW"/>
</dbReference>
<comment type="caution">
    <text evidence="5">The sequence shown here is derived from an EMBL/GenBank/DDBJ whole genome shotgun (WGS) entry which is preliminary data.</text>
</comment>
<dbReference type="AlphaFoldDB" id="A0A978UIQ3"/>
<keyword evidence="2 3" id="KW-0408">Iron</keyword>
<reference evidence="5" key="1">
    <citation type="journal article" date="2021" name="Front. Plant Sci.">
        <title>Chromosome-Scale Genome Assembly for Chinese Sour Jujube and Insights Into Its Genome Evolution and Domestication Signature.</title>
        <authorList>
            <person name="Shen L.-Y."/>
            <person name="Luo H."/>
            <person name="Wang X.-L."/>
            <person name="Wang X.-M."/>
            <person name="Qiu X.-J."/>
            <person name="Liu H."/>
            <person name="Zhou S.-S."/>
            <person name="Jia K.-H."/>
            <person name="Nie S."/>
            <person name="Bao Y.-T."/>
            <person name="Zhang R.-G."/>
            <person name="Yun Q.-Z."/>
            <person name="Chai Y.-H."/>
            <person name="Lu J.-Y."/>
            <person name="Li Y."/>
            <person name="Zhao S.-W."/>
            <person name="Mao J.-F."/>
            <person name="Jia S.-G."/>
            <person name="Mao Y.-M."/>
        </authorList>
    </citation>
    <scope>NUCLEOTIDE SEQUENCE</scope>
    <source>
        <strain evidence="5">AT0</strain>
        <tissue evidence="5">Leaf</tissue>
    </source>
</reference>
<dbReference type="InterPro" id="IPR001519">
    <property type="entry name" value="Ferritin"/>
</dbReference>
<evidence type="ECO:0000259" key="4">
    <source>
        <dbReference type="PROSITE" id="PS50905"/>
    </source>
</evidence>
<dbReference type="EMBL" id="JAEACU010000011">
    <property type="protein sequence ID" value="KAH7514684.1"/>
    <property type="molecule type" value="Genomic_DNA"/>
</dbReference>
<dbReference type="Proteomes" id="UP000813462">
    <property type="component" value="Unassembled WGS sequence"/>
</dbReference>
<protein>
    <recommendedName>
        <fullName evidence="3">Ferritin</fullName>
        <ecNumber evidence="3">1.16.3.1</ecNumber>
    </recommendedName>
</protein>
<evidence type="ECO:0000313" key="5">
    <source>
        <dbReference type="EMBL" id="KAH7514684.1"/>
    </source>
</evidence>
<keyword evidence="3" id="KW-0560">Oxidoreductase</keyword>
<dbReference type="InterPro" id="IPR009040">
    <property type="entry name" value="Ferritin-like_diiron"/>
</dbReference>
<accession>A0A978UIQ3</accession>
<feature type="domain" description="Ferritin-like diiron" evidence="4">
    <location>
        <begin position="73"/>
        <end position="116"/>
    </location>
</feature>
<dbReference type="GO" id="GO:0004322">
    <property type="term" value="F:ferroxidase activity"/>
    <property type="evidence" value="ECO:0007669"/>
    <property type="project" value="UniProtKB-EC"/>
</dbReference>
<dbReference type="PANTHER" id="PTHR11431">
    <property type="entry name" value="FERRITIN"/>
    <property type="match status" value="1"/>
</dbReference>
<dbReference type="InterPro" id="IPR012347">
    <property type="entry name" value="Ferritin-like"/>
</dbReference>
<keyword evidence="3" id="KW-0409">Iron storage</keyword>
<organism evidence="5 6">
    <name type="scientific">Ziziphus jujuba var. spinosa</name>
    <dbReference type="NCBI Taxonomy" id="714518"/>
    <lineage>
        <taxon>Eukaryota</taxon>
        <taxon>Viridiplantae</taxon>
        <taxon>Streptophyta</taxon>
        <taxon>Embryophyta</taxon>
        <taxon>Tracheophyta</taxon>
        <taxon>Spermatophyta</taxon>
        <taxon>Magnoliopsida</taxon>
        <taxon>eudicotyledons</taxon>
        <taxon>Gunneridae</taxon>
        <taxon>Pentapetalae</taxon>
        <taxon>rosids</taxon>
        <taxon>fabids</taxon>
        <taxon>Rosales</taxon>
        <taxon>Rhamnaceae</taxon>
        <taxon>Paliureae</taxon>
        <taxon>Ziziphus</taxon>
    </lineage>
</organism>
<dbReference type="PANTHER" id="PTHR11431:SF101">
    <property type="entry name" value="FERRITIN-2, CHLOROPLASTIC"/>
    <property type="match status" value="1"/>
</dbReference>
<comment type="function">
    <text evidence="3">Stores iron in a soluble, non-toxic, readily available form. Important for iron homeostasis. Iron is taken up in the ferrous form and deposited as ferric hydroxides after oxidation.</text>
</comment>
<name>A0A978UIQ3_ZIZJJ</name>
<sequence>MYLNCDLLEKAMEWHFDQKLLLEDGPTVLKFLAFVSKEPETLSLESVIFRPFEKLKKDDLVDPVNPHLSLACQFYSKGCEAAVNEQINVEYNASYLYHALFAYFDRDNIALKGLAK</sequence>
<comment type="catalytic activity">
    <reaction evidence="1 3">
        <text>4 Fe(2+) + O2 + 4 H(+) = 4 Fe(3+) + 2 H2O</text>
        <dbReference type="Rhea" id="RHEA:11148"/>
        <dbReference type="ChEBI" id="CHEBI:15377"/>
        <dbReference type="ChEBI" id="CHEBI:15378"/>
        <dbReference type="ChEBI" id="CHEBI:15379"/>
        <dbReference type="ChEBI" id="CHEBI:29033"/>
        <dbReference type="ChEBI" id="CHEBI:29034"/>
        <dbReference type="EC" id="1.16.3.1"/>
    </reaction>
</comment>
<evidence type="ECO:0000256" key="2">
    <source>
        <dbReference type="PIRSR" id="PIRSR601519-1"/>
    </source>
</evidence>
<dbReference type="EC" id="1.16.3.1" evidence="3"/>
<dbReference type="SUPFAM" id="SSF47240">
    <property type="entry name" value="Ferritin-like"/>
    <property type="match status" value="1"/>
</dbReference>
<dbReference type="GO" id="GO:0008199">
    <property type="term" value="F:ferric iron binding"/>
    <property type="evidence" value="ECO:0007669"/>
    <property type="project" value="InterPro"/>
</dbReference>
<dbReference type="InterPro" id="IPR009078">
    <property type="entry name" value="Ferritin-like_SF"/>
</dbReference>
<dbReference type="Gene3D" id="1.20.1260.10">
    <property type="match status" value="1"/>
</dbReference>
<dbReference type="GO" id="GO:0008198">
    <property type="term" value="F:ferrous iron binding"/>
    <property type="evidence" value="ECO:0007669"/>
    <property type="project" value="TreeGrafter"/>
</dbReference>
<proteinExistence type="inferred from homology"/>
<evidence type="ECO:0000313" key="6">
    <source>
        <dbReference type="Proteomes" id="UP000813462"/>
    </source>
</evidence>
<dbReference type="GO" id="GO:0006826">
    <property type="term" value="P:iron ion transport"/>
    <property type="evidence" value="ECO:0007669"/>
    <property type="project" value="InterPro"/>
</dbReference>
<comment type="similarity">
    <text evidence="3">Belongs to the ferritin family.</text>
</comment>
<dbReference type="PROSITE" id="PS50905">
    <property type="entry name" value="FERRITIN_LIKE"/>
    <property type="match status" value="1"/>
</dbReference>
<evidence type="ECO:0000256" key="1">
    <source>
        <dbReference type="ARBA" id="ARBA00047990"/>
    </source>
</evidence>
<keyword evidence="2 3" id="KW-0479">Metal-binding</keyword>
<evidence type="ECO:0000256" key="3">
    <source>
        <dbReference type="RuleBase" id="RU361145"/>
    </source>
</evidence>
<gene>
    <name evidence="5" type="ORF">FEM48_Zijuj11G0116000</name>
</gene>